<dbReference type="Proteomes" id="UP000040841">
    <property type="component" value="Unassembled WGS sequence"/>
</dbReference>
<protein>
    <submittedName>
        <fullName evidence="6">Formate hydrogenlyase subunit 2</fullName>
        <ecNumber evidence="6">1.-.-.-</ecNumber>
    </submittedName>
</protein>
<evidence type="ECO:0000313" key="6">
    <source>
        <dbReference type="EMBL" id="CNH96156.1"/>
    </source>
</evidence>
<sequence length="306" mass="33720">MSNKLISRIITVEVSSPSMAFVTNVDIQSDNLPVFTTFYLSGRVMRLTYPPANGPLRGFFHCRCRTGTEYALELGNDRYQPDCHQIFVPEGMAMNRFVIAEPRLCIGCNTCMAACSQVHKAEGLQEHPRLTVMRNATVTAPILCRHCEDAWCARVCPVNAITMTNNAVELDETTCIGCKLCGIACPFGAITPAGSKPLAVPETFPEYIPMSELSDVPFSPANMNPFLAWNAGVRTVAVKCDLCHFQPEGPECVRVCPTHALMLVDEQSIELANQAKRMAAARWFANDLPFMAVDGSPTLSHEEQKR</sequence>
<dbReference type="PANTHER" id="PTHR42859:SF16">
    <property type="entry name" value="FORMATE HYDROGENLYASE SUBUNIT 2-RELATED"/>
    <property type="match status" value="1"/>
</dbReference>
<dbReference type="Gene3D" id="3.30.70.20">
    <property type="match status" value="2"/>
</dbReference>
<keyword evidence="1" id="KW-0004">4Fe-4S</keyword>
<comment type="caution">
    <text evidence="6">The sequence shown here is derived from an EMBL/GenBank/DDBJ whole genome shotgun (WGS) entry which is preliminary data.</text>
</comment>
<name>A0AA36LNA3_YERMO</name>
<dbReference type="AlphaFoldDB" id="A0AA36LNA3"/>
<dbReference type="GO" id="GO:0016491">
    <property type="term" value="F:oxidoreductase activity"/>
    <property type="evidence" value="ECO:0007669"/>
    <property type="project" value="UniProtKB-KW"/>
</dbReference>
<dbReference type="GO" id="GO:0051539">
    <property type="term" value="F:4 iron, 4 sulfur cluster binding"/>
    <property type="evidence" value="ECO:0007669"/>
    <property type="project" value="UniProtKB-KW"/>
</dbReference>
<dbReference type="CDD" id="cd10554">
    <property type="entry name" value="HycB_like"/>
    <property type="match status" value="1"/>
</dbReference>
<dbReference type="PROSITE" id="PS00198">
    <property type="entry name" value="4FE4S_FER_1"/>
    <property type="match status" value="1"/>
</dbReference>
<keyword evidence="6" id="KW-0560">Oxidoreductase</keyword>
<evidence type="ECO:0000256" key="2">
    <source>
        <dbReference type="ARBA" id="ARBA00022723"/>
    </source>
</evidence>
<evidence type="ECO:0000256" key="1">
    <source>
        <dbReference type="ARBA" id="ARBA00022485"/>
    </source>
</evidence>
<feature type="domain" description="4Fe-4S ferredoxin-type" evidence="5">
    <location>
        <begin position="166"/>
        <end position="195"/>
    </location>
</feature>
<evidence type="ECO:0000259" key="5">
    <source>
        <dbReference type="PROSITE" id="PS51379"/>
    </source>
</evidence>
<feature type="domain" description="4Fe-4S ferredoxin-type" evidence="5">
    <location>
        <begin position="134"/>
        <end position="165"/>
    </location>
</feature>
<keyword evidence="3" id="KW-0408">Iron</keyword>
<organism evidence="6 7">
    <name type="scientific">Yersinia mollaretii</name>
    <dbReference type="NCBI Taxonomy" id="33060"/>
    <lineage>
        <taxon>Bacteria</taxon>
        <taxon>Pseudomonadati</taxon>
        <taxon>Pseudomonadota</taxon>
        <taxon>Gammaproteobacteria</taxon>
        <taxon>Enterobacterales</taxon>
        <taxon>Yersiniaceae</taxon>
        <taxon>Yersinia</taxon>
    </lineage>
</organism>
<evidence type="ECO:0000313" key="7">
    <source>
        <dbReference type="Proteomes" id="UP000040841"/>
    </source>
</evidence>
<dbReference type="SUPFAM" id="SSF54862">
    <property type="entry name" value="4Fe-4S ferredoxins"/>
    <property type="match status" value="1"/>
</dbReference>
<reference evidence="6 7" key="1">
    <citation type="submission" date="2015-03" db="EMBL/GenBank/DDBJ databases">
        <authorList>
            <consortium name="Pathogen Informatics"/>
            <person name="Murphy D."/>
        </authorList>
    </citation>
    <scope>NUCLEOTIDE SEQUENCE [LARGE SCALE GENOMIC DNA]</scope>
    <source>
        <strain evidence="6 7">FE82747</strain>
    </source>
</reference>
<proteinExistence type="predicted"/>
<dbReference type="GO" id="GO:0046872">
    <property type="term" value="F:metal ion binding"/>
    <property type="evidence" value="ECO:0007669"/>
    <property type="project" value="UniProtKB-KW"/>
</dbReference>
<dbReference type="PANTHER" id="PTHR42859">
    <property type="entry name" value="OXIDOREDUCTASE"/>
    <property type="match status" value="1"/>
</dbReference>
<gene>
    <name evidence="6" type="primary">hyfA</name>
    <name evidence="6" type="ORF">ERS008502_01818</name>
</gene>
<keyword evidence="2" id="KW-0479">Metal-binding</keyword>
<dbReference type="EC" id="1.-.-.-" evidence="6"/>
<dbReference type="EMBL" id="CQBM01000003">
    <property type="protein sequence ID" value="CNH96156.1"/>
    <property type="molecule type" value="Genomic_DNA"/>
</dbReference>
<dbReference type="PROSITE" id="PS51379">
    <property type="entry name" value="4FE4S_FER_2"/>
    <property type="match status" value="3"/>
</dbReference>
<accession>A0AA36LNA3</accession>
<dbReference type="InterPro" id="IPR017896">
    <property type="entry name" value="4Fe4S_Fe-S-bd"/>
</dbReference>
<dbReference type="InterPro" id="IPR050294">
    <property type="entry name" value="RnfB_subfamily"/>
</dbReference>
<dbReference type="InterPro" id="IPR017900">
    <property type="entry name" value="4Fe4S_Fe_S_CS"/>
</dbReference>
<keyword evidence="4" id="KW-0411">Iron-sulfur</keyword>
<dbReference type="Pfam" id="PF12838">
    <property type="entry name" value="Fer4_7"/>
    <property type="match status" value="1"/>
</dbReference>
<feature type="domain" description="4Fe-4S ferredoxin-type" evidence="5">
    <location>
        <begin position="95"/>
        <end position="127"/>
    </location>
</feature>
<evidence type="ECO:0000256" key="3">
    <source>
        <dbReference type="ARBA" id="ARBA00023004"/>
    </source>
</evidence>
<evidence type="ECO:0000256" key="4">
    <source>
        <dbReference type="ARBA" id="ARBA00023014"/>
    </source>
</evidence>